<dbReference type="InterPro" id="IPR004364">
    <property type="entry name" value="Aa-tRNA-synt_II"/>
</dbReference>
<comment type="subunit">
    <text evidence="1">Homodimer.</text>
</comment>
<dbReference type="NCBIfam" id="NF006828">
    <property type="entry name" value="PRK09350.1"/>
    <property type="match status" value="1"/>
</dbReference>
<dbReference type="GO" id="GO:0006430">
    <property type="term" value="P:lysyl-tRNA aminoacylation"/>
    <property type="evidence" value="ECO:0007669"/>
    <property type="project" value="InterPro"/>
</dbReference>
<evidence type="ECO:0000256" key="4">
    <source>
        <dbReference type="ARBA" id="ARBA00022840"/>
    </source>
</evidence>
<dbReference type="PROSITE" id="PS50862">
    <property type="entry name" value="AA_TRNA_LIGASE_II"/>
    <property type="match status" value="1"/>
</dbReference>
<dbReference type="Gene3D" id="3.30.930.10">
    <property type="entry name" value="Bira Bifunctional Protein, Domain 2"/>
    <property type="match status" value="1"/>
</dbReference>
<dbReference type="InterPro" id="IPR045864">
    <property type="entry name" value="aa-tRNA-synth_II/BPL/LPL"/>
</dbReference>
<keyword evidence="3" id="KW-0547">Nucleotide-binding</keyword>
<dbReference type="RefSeq" id="WP_239644335.1">
    <property type="nucleotide sequence ID" value="NZ_JMSZ01000016.1"/>
</dbReference>
<name>A0A063Y5S1_9GAMM</name>
<dbReference type="GO" id="GO:0005829">
    <property type="term" value="C:cytosol"/>
    <property type="evidence" value="ECO:0007669"/>
    <property type="project" value="TreeGrafter"/>
</dbReference>
<keyword evidence="8" id="KW-1185">Reference proteome</keyword>
<keyword evidence="2" id="KW-0436">Ligase</keyword>
<evidence type="ECO:0000313" key="7">
    <source>
        <dbReference type="EMBL" id="KDE40460.1"/>
    </source>
</evidence>
<evidence type="ECO:0000259" key="6">
    <source>
        <dbReference type="PROSITE" id="PS50862"/>
    </source>
</evidence>
<dbReference type="PANTHER" id="PTHR42918:SF6">
    <property type="entry name" value="ELONGATION FACTOR P--(R)-BETA-LYSINE LIGASE"/>
    <property type="match status" value="1"/>
</dbReference>
<evidence type="ECO:0000256" key="2">
    <source>
        <dbReference type="ARBA" id="ARBA00022598"/>
    </source>
</evidence>
<dbReference type="GO" id="GO:0016740">
    <property type="term" value="F:transferase activity"/>
    <property type="evidence" value="ECO:0007669"/>
    <property type="project" value="UniProtKB-KW"/>
</dbReference>
<dbReference type="Proteomes" id="UP000027318">
    <property type="component" value="Unassembled WGS sequence"/>
</dbReference>
<protein>
    <submittedName>
        <fullName evidence="7">Translation elongation factor P Lys34:lysine transferase</fullName>
    </submittedName>
</protein>
<dbReference type="NCBIfam" id="TIGR00462">
    <property type="entry name" value="genX"/>
    <property type="match status" value="1"/>
</dbReference>
<sequence>MPDSLSDWQPSAALAHLRQRAALLQSIRDFFAQRHVLEVDTQILSHCAVSDPFIDSITAQYQSVPGGDIQPLYLQTSPEYAMKRLLAAGSGDIYQLGKVFRNGEVGRRHNPEFTLLEWYRVGFSLGDLMDEVESLVSAQIPGLSWQRVSYRELFLHYLDLDPWTASLEQLQQACRQQIEAAFEDDDRDTWLNLLMSHLIEPQLRGAVFVHSYPPTQAALACVRQDADGLPVAERFELYIDGLELANGYHELADSQEQAARLTADQQQRAALGLPQRPLEQRLIQALQQGLPDCSGVALGVDRLLMRQLGVESIAEVLPFSFERA</sequence>
<organism evidence="7 8">
    <name type="scientific">Nitrincola lacisaponensis</name>
    <dbReference type="NCBI Taxonomy" id="267850"/>
    <lineage>
        <taxon>Bacteria</taxon>
        <taxon>Pseudomonadati</taxon>
        <taxon>Pseudomonadota</taxon>
        <taxon>Gammaproteobacteria</taxon>
        <taxon>Oceanospirillales</taxon>
        <taxon>Oceanospirillaceae</taxon>
        <taxon>Nitrincola</taxon>
    </lineage>
</organism>
<keyword evidence="7" id="KW-0648">Protein biosynthesis</keyword>
<dbReference type="GO" id="GO:0004824">
    <property type="term" value="F:lysine-tRNA ligase activity"/>
    <property type="evidence" value="ECO:0007669"/>
    <property type="project" value="InterPro"/>
</dbReference>
<dbReference type="AlphaFoldDB" id="A0A063Y5S1"/>
<dbReference type="SUPFAM" id="SSF55681">
    <property type="entry name" value="Class II aaRS and biotin synthetases"/>
    <property type="match status" value="1"/>
</dbReference>
<dbReference type="PATRIC" id="fig|267850.7.peg.1046"/>
<dbReference type="InterPro" id="IPR004525">
    <property type="entry name" value="EpmA"/>
</dbReference>
<comment type="catalytic activity">
    <reaction evidence="5">
        <text>D-beta-lysine + L-lysyl-[protein] + ATP = N(6)-((3R)-3,6-diaminohexanoyl)-L-lysyl-[protein] + AMP + diphosphate + H(+)</text>
        <dbReference type="Rhea" id="RHEA:83435"/>
        <dbReference type="Rhea" id="RHEA-COMP:9752"/>
        <dbReference type="Rhea" id="RHEA-COMP:20131"/>
        <dbReference type="ChEBI" id="CHEBI:15378"/>
        <dbReference type="ChEBI" id="CHEBI:29969"/>
        <dbReference type="ChEBI" id="CHEBI:30616"/>
        <dbReference type="ChEBI" id="CHEBI:33019"/>
        <dbReference type="ChEBI" id="CHEBI:84138"/>
        <dbReference type="ChEBI" id="CHEBI:156053"/>
        <dbReference type="ChEBI" id="CHEBI:456215"/>
    </reaction>
    <physiologicalReaction direction="left-to-right" evidence="5">
        <dbReference type="Rhea" id="RHEA:83436"/>
    </physiologicalReaction>
</comment>
<feature type="domain" description="Aminoacyl-transfer RNA synthetases class-II family profile" evidence="6">
    <location>
        <begin position="17"/>
        <end position="318"/>
    </location>
</feature>
<dbReference type="GO" id="GO:0003746">
    <property type="term" value="F:translation elongation factor activity"/>
    <property type="evidence" value="ECO:0007669"/>
    <property type="project" value="UniProtKB-KW"/>
</dbReference>
<proteinExistence type="predicted"/>
<evidence type="ECO:0000313" key="8">
    <source>
        <dbReference type="Proteomes" id="UP000027318"/>
    </source>
</evidence>
<dbReference type="GO" id="GO:0000049">
    <property type="term" value="F:tRNA binding"/>
    <property type="evidence" value="ECO:0007669"/>
    <property type="project" value="TreeGrafter"/>
</dbReference>
<dbReference type="EMBL" id="JMSZ01000016">
    <property type="protein sequence ID" value="KDE40460.1"/>
    <property type="molecule type" value="Genomic_DNA"/>
</dbReference>
<dbReference type="FunFam" id="3.30.930.10:FF:000017">
    <property type="entry name" value="Elongation factor P--(R)-beta-lysine ligase"/>
    <property type="match status" value="1"/>
</dbReference>
<dbReference type="InterPro" id="IPR006195">
    <property type="entry name" value="aa-tRNA-synth_II"/>
</dbReference>
<dbReference type="GO" id="GO:0005524">
    <property type="term" value="F:ATP binding"/>
    <property type="evidence" value="ECO:0007669"/>
    <property type="project" value="UniProtKB-KW"/>
</dbReference>
<keyword evidence="7" id="KW-0251">Elongation factor</keyword>
<gene>
    <name evidence="7" type="ORF">ADINL_1052</name>
</gene>
<evidence type="ECO:0000256" key="3">
    <source>
        <dbReference type="ARBA" id="ARBA00022741"/>
    </source>
</evidence>
<evidence type="ECO:0000256" key="1">
    <source>
        <dbReference type="ARBA" id="ARBA00011738"/>
    </source>
</evidence>
<keyword evidence="7" id="KW-0808">Transferase</keyword>
<dbReference type="Pfam" id="PF00152">
    <property type="entry name" value="tRNA-synt_2"/>
    <property type="match status" value="1"/>
</dbReference>
<dbReference type="STRING" id="267850.ADINL_1052"/>
<keyword evidence="4" id="KW-0067">ATP-binding</keyword>
<comment type="caution">
    <text evidence="7">The sequence shown here is derived from an EMBL/GenBank/DDBJ whole genome shotgun (WGS) entry which is preliminary data.</text>
</comment>
<reference evidence="7 8" key="1">
    <citation type="journal article" date="2005" name="Int. J. Syst. Evol. Microbiol.">
        <title>Nitrincola lacisaponensis gen. nov., sp. nov., a novel alkaliphilic bacterium isolated from an alkaline, saline lake.</title>
        <authorList>
            <person name="Dimitriu P.A."/>
            <person name="Shukla S.K."/>
            <person name="Conradt J."/>
            <person name="Marquez M.C."/>
            <person name="Ventosa A."/>
            <person name="Maglia A."/>
            <person name="Peyton B.M."/>
            <person name="Pinkart H.C."/>
            <person name="Mormile M.R."/>
        </authorList>
    </citation>
    <scope>NUCLEOTIDE SEQUENCE [LARGE SCALE GENOMIC DNA]</scope>
    <source>
        <strain evidence="7 8">4CA</strain>
    </source>
</reference>
<dbReference type="PANTHER" id="PTHR42918">
    <property type="entry name" value="LYSYL-TRNA SYNTHETASE"/>
    <property type="match status" value="1"/>
</dbReference>
<accession>A0A063Y5S1</accession>
<evidence type="ECO:0000256" key="5">
    <source>
        <dbReference type="ARBA" id="ARBA00052794"/>
    </source>
</evidence>